<comment type="caution">
    <text evidence="3">The sequence shown here is derived from an EMBL/GenBank/DDBJ whole genome shotgun (WGS) entry which is preliminary data.</text>
</comment>
<dbReference type="InterPro" id="IPR008979">
    <property type="entry name" value="Galactose-bd-like_sf"/>
</dbReference>
<dbReference type="SMART" id="SM00939">
    <property type="entry name" value="PepX_C"/>
    <property type="match status" value="1"/>
</dbReference>
<keyword evidence="1 3" id="KW-0378">Hydrolase</keyword>
<dbReference type="RefSeq" id="WP_323356815.1">
    <property type="nucleotide sequence ID" value="NZ_JAYGHY010000026.1"/>
</dbReference>
<sequence>GWALQLAAEGCRRRGDGAGWREIRRSLQQGHFCDEGLALLERHDPAGMGLRWLTLDPAVPQGWTVHTAAPALLRRPMLLIGGWHDPHLNGVLDLWARARAAGGSPGLVIGAWSHLDWNGGLDTELLAFFRRHLQEAAPGTSPPTASEAPIRLQCCATGAWHSADDPSEPQGAAIGWSLHSAGLAAIRCDEGELRPAAAPAEGPRGGGVVVLVHDPWRPVAGRGGHLGLVPGLVERADLDRRADVACFSTTPLAQPLWLLGTVRLQLRVSADQPSFDLCAALSEVSPDGRSVRQLSSGVARFGPEEAAASGPRRVVLQPLATLVAAGQRLRLSLAAAAWPLIAVNPGDGSLPAGGSSAEHRVISLTLELDGSWLSLEPLIRAN</sequence>
<name>A0ABU5SWN7_9CYAN</name>
<dbReference type="InterPro" id="IPR029058">
    <property type="entry name" value="AB_hydrolase_fold"/>
</dbReference>
<reference evidence="3 4" key="1">
    <citation type="submission" date="2023-12" db="EMBL/GenBank/DDBJ databases">
        <title>Baltic Sea Cyanobacteria.</title>
        <authorList>
            <person name="Delbaje E."/>
            <person name="Fewer D.P."/>
            <person name="Shishido T.K."/>
        </authorList>
    </citation>
    <scope>NUCLEOTIDE SEQUENCE [LARGE SCALE GENOMIC DNA]</scope>
    <source>
        <strain evidence="3 4">UHCC 0281</strain>
    </source>
</reference>
<dbReference type="SUPFAM" id="SSF49785">
    <property type="entry name" value="Galactose-binding domain-like"/>
    <property type="match status" value="1"/>
</dbReference>
<dbReference type="EMBL" id="JAYGHY010000026">
    <property type="protein sequence ID" value="MEA5442772.1"/>
    <property type="molecule type" value="Genomic_DNA"/>
</dbReference>
<evidence type="ECO:0000313" key="4">
    <source>
        <dbReference type="Proteomes" id="UP001302329"/>
    </source>
</evidence>
<dbReference type="Pfam" id="PF02129">
    <property type="entry name" value="Peptidase_S15"/>
    <property type="match status" value="1"/>
</dbReference>
<dbReference type="Gene3D" id="2.60.120.260">
    <property type="entry name" value="Galactose-binding domain-like"/>
    <property type="match status" value="1"/>
</dbReference>
<organism evidence="3 4">
    <name type="scientific">Cyanobium gracile UHCC 0281</name>
    <dbReference type="NCBI Taxonomy" id="3110309"/>
    <lineage>
        <taxon>Bacteria</taxon>
        <taxon>Bacillati</taxon>
        <taxon>Cyanobacteriota</taxon>
        <taxon>Cyanophyceae</taxon>
        <taxon>Synechococcales</taxon>
        <taxon>Prochlorococcaceae</taxon>
        <taxon>Cyanobium</taxon>
    </lineage>
</organism>
<dbReference type="Gene3D" id="3.40.50.1820">
    <property type="entry name" value="alpha/beta hydrolase"/>
    <property type="match status" value="1"/>
</dbReference>
<dbReference type="SUPFAM" id="SSF53474">
    <property type="entry name" value="alpha/beta-Hydrolases"/>
    <property type="match status" value="1"/>
</dbReference>
<feature type="non-terminal residue" evidence="3">
    <location>
        <position position="1"/>
    </location>
</feature>
<dbReference type="NCBIfam" id="TIGR00976">
    <property type="entry name" value="CocE_NonD"/>
    <property type="match status" value="1"/>
</dbReference>
<dbReference type="Proteomes" id="UP001302329">
    <property type="component" value="Unassembled WGS sequence"/>
</dbReference>
<dbReference type="Pfam" id="PF08530">
    <property type="entry name" value="PepX_C"/>
    <property type="match status" value="1"/>
</dbReference>
<keyword evidence="4" id="KW-1185">Reference proteome</keyword>
<evidence type="ECO:0000256" key="1">
    <source>
        <dbReference type="ARBA" id="ARBA00022801"/>
    </source>
</evidence>
<proteinExistence type="predicted"/>
<evidence type="ECO:0000259" key="2">
    <source>
        <dbReference type="SMART" id="SM00939"/>
    </source>
</evidence>
<protein>
    <submittedName>
        <fullName evidence="3">CocE/NonD family hydrolase</fullName>
    </submittedName>
</protein>
<gene>
    <name evidence="3" type="ORF">VB739_09430</name>
</gene>
<dbReference type="InterPro" id="IPR005674">
    <property type="entry name" value="CocE/Ser_esterase"/>
</dbReference>
<feature type="domain" description="Xaa-Pro dipeptidyl-peptidase C-terminal" evidence="2">
    <location>
        <begin position="126"/>
        <end position="374"/>
    </location>
</feature>
<dbReference type="InterPro" id="IPR000383">
    <property type="entry name" value="Xaa-Pro-like_dom"/>
</dbReference>
<accession>A0ABU5SWN7</accession>
<dbReference type="GO" id="GO:0016787">
    <property type="term" value="F:hydrolase activity"/>
    <property type="evidence" value="ECO:0007669"/>
    <property type="project" value="UniProtKB-KW"/>
</dbReference>
<evidence type="ECO:0000313" key="3">
    <source>
        <dbReference type="EMBL" id="MEA5442772.1"/>
    </source>
</evidence>
<dbReference type="InterPro" id="IPR013736">
    <property type="entry name" value="Xaa-Pro_dipept_C"/>
</dbReference>